<dbReference type="UniPathway" id="UPA00053">
    <property type="reaction ID" value="UER00088"/>
</dbReference>
<keyword evidence="7" id="KW-0479">Metal-binding</keyword>
<dbReference type="EC" id="2.7.1.71" evidence="7"/>
<comment type="similarity">
    <text evidence="7">Belongs to the shikimate kinase family.</text>
</comment>
<dbReference type="HAMAP" id="MF_00109">
    <property type="entry name" value="Shikimate_kinase"/>
    <property type="match status" value="1"/>
</dbReference>
<feature type="binding site" evidence="7">
    <location>
        <position position="64"/>
    </location>
    <ligand>
        <name>substrate</name>
    </ligand>
</feature>
<evidence type="ECO:0000256" key="3">
    <source>
        <dbReference type="ARBA" id="ARBA00022741"/>
    </source>
</evidence>
<dbReference type="GO" id="GO:0005829">
    <property type="term" value="C:cytosol"/>
    <property type="evidence" value="ECO:0007669"/>
    <property type="project" value="TreeGrafter"/>
</dbReference>
<dbReference type="Pfam" id="PF01202">
    <property type="entry name" value="SKI"/>
    <property type="match status" value="1"/>
</dbReference>
<keyword evidence="7" id="KW-0460">Magnesium</keyword>
<organism evidence="8 9">
    <name type="scientific">SAR86 cluster bacterium</name>
    <dbReference type="NCBI Taxonomy" id="2030880"/>
    <lineage>
        <taxon>Bacteria</taxon>
        <taxon>Pseudomonadati</taxon>
        <taxon>Pseudomonadota</taxon>
        <taxon>Gammaproteobacteria</taxon>
        <taxon>SAR86 cluster</taxon>
    </lineage>
</organism>
<dbReference type="Proteomes" id="UP000551848">
    <property type="component" value="Unassembled WGS sequence"/>
</dbReference>
<evidence type="ECO:0000256" key="7">
    <source>
        <dbReference type="HAMAP-Rule" id="MF_00109"/>
    </source>
</evidence>
<dbReference type="InterPro" id="IPR000623">
    <property type="entry name" value="Shikimate_kinase/TSH1"/>
</dbReference>
<comment type="cofactor">
    <cofactor evidence="7">
        <name>Mg(2+)</name>
        <dbReference type="ChEBI" id="CHEBI:18420"/>
    </cofactor>
    <text evidence="7">Binds 1 Mg(2+) ion per subunit.</text>
</comment>
<keyword evidence="7" id="KW-0963">Cytoplasm</keyword>
<dbReference type="GO" id="GO:0008652">
    <property type="term" value="P:amino acid biosynthetic process"/>
    <property type="evidence" value="ECO:0007669"/>
    <property type="project" value="UniProtKB-KW"/>
</dbReference>
<dbReference type="InterPro" id="IPR027417">
    <property type="entry name" value="P-loop_NTPase"/>
</dbReference>
<dbReference type="GO" id="GO:0009073">
    <property type="term" value="P:aromatic amino acid family biosynthetic process"/>
    <property type="evidence" value="ECO:0007669"/>
    <property type="project" value="UniProtKB-KW"/>
</dbReference>
<feature type="binding site" evidence="7">
    <location>
        <position position="140"/>
    </location>
    <ligand>
        <name>substrate</name>
    </ligand>
</feature>
<comment type="catalytic activity">
    <reaction evidence="7">
        <text>shikimate + ATP = 3-phosphoshikimate + ADP + H(+)</text>
        <dbReference type="Rhea" id="RHEA:13121"/>
        <dbReference type="ChEBI" id="CHEBI:15378"/>
        <dbReference type="ChEBI" id="CHEBI:30616"/>
        <dbReference type="ChEBI" id="CHEBI:36208"/>
        <dbReference type="ChEBI" id="CHEBI:145989"/>
        <dbReference type="ChEBI" id="CHEBI:456216"/>
        <dbReference type="EC" id="2.7.1.71"/>
    </reaction>
</comment>
<feature type="binding site" evidence="7">
    <location>
        <position position="123"/>
    </location>
    <ligand>
        <name>ATP</name>
        <dbReference type="ChEBI" id="CHEBI:30616"/>
    </ligand>
</feature>
<dbReference type="PANTHER" id="PTHR21087:SF16">
    <property type="entry name" value="SHIKIMATE KINASE 1, CHLOROPLASTIC"/>
    <property type="match status" value="1"/>
</dbReference>
<evidence type="ECO:0000313" key="9">
    <source>
        <dbReference type="Proteomes" id="UP000551848"/>
    </source>
</evidence>
<dbReference type="PRINTS" id="PR01100">
    <property type="entry name" value="SHIKIMTKNASE"/>
</dbReference>
<keyword evidence="4 7" id="KW-0418">Kinase</keyword>
<protein>
    <recommendedName>
        <fullName evidence="7">Shikimate kinase</fullName>
        <shortName evidence="7">SK</shortName>
        <ecNumber evidence="7">2.7.1.71</ecNumber>
    </recommendedName>
</protein>
<evidence type="ECO:0000256" key="2">
    <source>
        <dbReference type="ARBA" id="ARBA00022679"/>
    </source>
</evidence>
<keyword evidence="5 7" id="KW-0067">ATP-binding</keyword>
<name>A0A838Y0R6_9GAMM</name>
<proteinExistence type="inferred from homology"/>
<dbReference type="Gene3D" id="3.40.50.300">
    <property type="entry name" value="P-loop containing nucleotide triphosphate hydrolases"/>
    <property type="match status" value="1"/>
</dbReference>
<dbReference type="PANTHER" id="PTHR21087">
    <property type="entry name" value="SHIKIMATE KINASE"/>
    <property type="match status" value="1"/>
</dbReference>
<dbReference type="SUPFAM" id="SSF52540">
    <property type="entry name" value="P-loop containing nucleoside triphosphate hydrolases"/>
    <property type="match status" value="1"/>
</dbReference>
<reference evidence="8 9" key="1">
    <citation type="submission" date="2020-06" db="EMBL/GenBank/DDBJ databases">
        <title>Dysbiosis in marine aquaculture revealed through microbiome analysis: reverse ecology for environmental sustainability.</title>
        <authorList>
            <person name="Haro-Moreno J.M."/>
            <person name="Coutinho F.H."/>
            <person name="Zaragoza-Solas A."/>
            <person name="Picazo A."/>
            <person name="Almagro-Moreno S."/>
            <person name="Lopez-Perez M."/>
        </authorList>
    </citation>
    <scope>NUCLEOTIDE SEQUENCE [LARGE SCALE GENOMIC DNA]</scope>
    <source>
        <strain evidence="8">MCMED-G41</strain>
    </source>
</reference>
<dbReference type="InterPro" id="IPR031322">
    <property type="entry name" value="Shikimate/glucono_kinase"/>
</dbReference>
<comment type="subcellular location">
    <subcellularLocation>
        <location evidence="7">Cytoplasm</location>
    </subcellularLocation>
</comment>
<evidence type="ECO:0000256" key="4">
    <source>
        <dbReference type="ARBA" id="ARBA00022777"/>
    </source>
</evidence>
<feature type="binding site" evidence="7">
    <location>
        <begin position="18"/>
        <end position="23"/>
    </location>
    <ligand>
        <name>ATP</name>
        <dbReference type="ChEBI" id="CHEBI:30616"/>
    </ligand>
</feature>
<dbReference type="GO" id="GO:0004765">
    <property type="term" value="F:shikimate kinase activity"/>
    <property type="evidence" value="ECO:0007669"/>
    <property type="project" value="UniProtKB-UniRule"/>
</dbReference>
<keyword evidence="1 7" id="KW-0028">Amino-acid biosynthesis</keyword>
<feature type="binding site" evidence="7">
    <location>
        <position position="22"/>
    </location>
    <ligand>
        <name>Mg(2+)</name>
        <dbReference type="ChEBI" id="CHEBI:18420"/>
    </ligand>
</feature>
<dbReference type="EMBL" id="JACETL010000009">
    <property type="protein sequence ID" value="MBA4692405.1"/>
    <property type="molecule type" value="Genomic_DNA"/>
</dbReference>
<feature type="binding site" evidence="7">
    <location>
        <position position="85"/>
    </location>
    <ligand>
        <name>substrate</name>
    </ligand>
</feature>
<comment type="pathway">
    <text evidence="7">Metabolic intermediate biosynthesis; chorismate biosynthesis; chorismate from D-erythrose 4-phosphate and phosphoenolpyruvate: step 5/7.</text>
</comment>
<evidence type="ECO:0000256" key="5">
    <source>
        <dbReference type="ARBA" id="ARBA00022840"/>
    </source>
</evidence>
<keyword evidence="3 7" id="KW-0547">Nucleotide-binding</keyword>
<gene>
    <name evidence="7" type="primary">aroK</name>
    <name evidence="8" type="ORF">H2072_01510</name>
</gene>
<evidence type="ECO:0000256" key="6">
    <source>
        <dbReference type="ARBA" id="ARBA00023141"/>
    </source>
</evidence>
<comment type="subunit">
    <text evidence="7">Monomer.</text>
</comment>
<evidence type="ECO:0000313" key="8">
    <source>
        <dbReference type="EMBL" id="MBA4692405.1"/>
    </source>
</evidence>
<evidence type="ECO:0000256" key="1">
    <source>
        <dbReference type="ARBA" id="ARBA00022605"/>
    </source>
</evidence>
<dbReference type="CDD" id="cd00464">
    <property type="entry name" value="SK"/>
    <property type="match status" value="1"/>
</dbReference>
<keyword evidence="2 7" id="KW-0808">Transferase</keyword>
<feature type="binding site" evidence="7">
    <location>
        <position position="40"/>
    </location>
    <ligand>
        <name>substrate</name>
    </ligand>
</feature>
<dbReference type="GO" id="GO:0009423">
    <property type="term" value="P:chorismate biosynthetic process"/>
    <property type="evidence" value="ECO:0007669"/>
    <property type="project" value="UniProtKB-UniRule"/>
</dbReference>
<dbReference type="AlphaFoldDB" id="A0A838Y0R6"/>
<keyword evidence="6 7" id="KW-0057">Aromatic amino acid biosynthesis</keyword>
<accession>A0A838Y0R6</accession>
<comment type="caution">
    <text evidence="8">The sequence shown here is derived from an EMBL/GenBank/DDBJ whole genome shotgun (WGS) entry which is preliminary data.</text>
</comment>
<comment type="caution">
    <text evidence="7">Lacks conserved residue(s) required for the propagation of feature annotation.</text>
</comment>
<dbReference type="GO" id="GO:0000287">
    <property type="term" value="F:magnesium ion binding"/>
    <property type="evidence" value="ECO:0007669"/>
    <property type="project" value="UniProtKB-UniRule"/>
</dbReference>
<comment type="function">
    <text evidence="7">Catalyzes the specific phosphorylation of the 3-hydroxyl group of shikimic acid using ATP as a cosubstrate.</text>
</comment>
<dbReference type="GO" id="GO:0005524">
    <property type="term" value="F:ATP binding"/>
    <property type="evidence" value="ECO:0007669"/>
    <property type="project" value="UniProtKB-UniRule"/>
</dbReference>
<sequence>MQANKSSKRSISLIGMAGAGKSTISNELAKIIDYEIIDSDFFIEKEYGQSLQNILDNKGYLKLREIEEDILLKINFNKIILSTGGSAIYSNKAMNYLMDNSIVFFLDVPFDQIIERVKNFSARGFAKSPNQTIKDAFEERKCLYEKYSHHLINNSFDVDSCVKKILELI</sequence>